<reference evidence="18 19" key="1">
    <citation type="journal article" date="2014" name="PLoS ONE">
        <title>Global Analysis of Gene Expression Profiles in Physic Nut (Jatropha curcas L.) Seedlings Exposed to Salt Stress.</title>
        <authorList>
            <person name="Zhang L."/>
            <person name="Zhang C."/>
            <person name="Wu P."/>
            <person name="Chen Y."/>
            <person name="Li M."/>
            <person name="Jiang H."/>
            <person name="Wu G."/>
        </authorList>
    </citation>
    <scope>NUCLEOTIDE SEQUENCE [LARGE SCALE GENOMIC DNA]</scope>
    <source>
        <strain evidence="19">cv. GZQX0401</strain>
        <tissue evidence="18">Young leaves</tissue>
    </source>
</reference>
<evidence type="ECO:0000256" key="1">
    <source>
        <dbReference type="ARBA" id="ARBA00000900"/>
    </source>
</evidence>
<dbReference type="PANTHER" id="PTHR46913">
    <property type="entry name" value="RING-H2 FINGER PROTEIN ATL16"/>
    <property type="match status" value="1"/>
</dbReference>
<dbReference type="SMART" id="SM00184">
    <property type="entry name" value="RING"/>
    <property type="match status" value="1"/>
</dbReference>
<evidence type="ECO:0000256" key="12">
    <source>
        <dbReference type="ARBA" id="ARBA00023136"/>
    </source>
</evidence>
<evidence type="ECO:0000256" key="14">
    <source>
        <dbReference type="PROSITE-ProRule" id="PRU00175"/>
    </source>
</evidence>
<dbReference type="OrthoDB" id="8062037at2759"/>
<keyword evidence="8 14" id="KW-0863">Zinc-finger</keyword>
<keyword evidence="11 16" id="KW-1133">Transmembrane helix</keyword>
<dbReference type="PANTHER" id="PTHR46913:SF1">
    <property type="entry name" value="RING-H2 FINGER PROTEIN ATL16"/>
    <property type="match status" value="1"/>
</dbReference>
<evidence type="ECO:0000256" key="8">
    <source>
        <dbReference type="ARBA" id="ARBA00022771"/>
    </source>
</evidence>
<evidence type="ECO:0000256" key="15">
    <source>
        <dbReference type="SAM" id="MobiDB-lite"/>
    </source>
</evidence>
<keyword evidence="5" id="KW-0808">Transferase</keyword>
<evidence type="ECO:0000259" key="17">
    <source>
        <dbReference type="PROSITE" id="PS50089"/>
    </source>
</evidence>
<dbReference type="EC" id="2.3.2.27" evidence="4"/>
<dbReference type="Gene3D" id="3.30.40.10">
    <property type="entry name" value="Zinc/RING finger domain, C3HC4 (zinc finger)"/>
    <property type="match status" value="1"/>
</dbReference>
<evidence type="ECO:0000256" key="4">
    <source>
        <dbReference type="ARBA" id="ARBA00012483"/>
    </source>
</evidence>
<dbReference type="InterPro" id="IPR001841">
    <property type="entry name" value="Znf_RING"/>
</dbReference>
<evidence type="ECO:0000256" key="7">
    <source>
        <dbReference type="ARBA" id="ARBA00022723"/>
    </source>
</evidence>
<feature type="domain" description="RING-type" evidence="17">
    <location>
        <begin position="111"/>
        <end position="153"/>
    </location>
</feature>
<keyword evidence="12 16" id="KW-0472">Membrane</keyword>
<comment type="catalytic activity">
    <reaction evidence="1">
        <text>S-ubiquitinyl-[E2 ubiquitin-conjugating enzyme]-L-cysteine + [acceptor protein]-L-lysine = [E2 ubiquitin-conjugating enzyme]-L-cysteine + N(6)-ubiquitinyl-[acceptor protein]-L-lysine.</text>
        <dbReference type="EC" id="2.3.2.27"/>
    </reaction>
</comment>
<dbReference type="SUPFAM" id="SSF57850">
    <property type="entry name" value="RING/U-box"/>
    <property type="match status" value="1"/>
</dbReference>
<comment type="similarity">
    <text evidence="13">Belongs to the RING-type zinc finger family. ATL subfamily.</text>
</comment>
<dbReference type="GO" id="GO:0061630">
    <property type="term" value="F:ubiquitin protein ligase activity"/>
    <property type="evidence" value="ECO:0007669"/>
    <property type="project" value="UniProtKB-EC"/>
</dbReference>
<dbReference type="Proteomes" id="UP000027138">
    <property type="component" value="Unassembled WGS sequence"/>
</dbReference>
<keyword evidence="19" id="KW-1185">Reference proteome</keyword>
<comment type="pathway">
    <text evidence="3">Protein modification; protein ubiquitination.</text>
</comment>
<evidence type="ECO:0000256" key="2">
    <source>
        <dbReference type="ARBA" id="ARBA00004167"/>
    </source>
</evidence>
<dbReference type="CDD" id="cd16461">
    <property type="entry name" value="RING-H2_EL5-like"/>
    <property type="match status" value="1"/>
</dbReference>
<feature type="transmembrane region" description="Helical" evidence="16">
    <location>
        <begin position="17"/>
        <end position="38"/>
    </location>
</feature>
<evidence type="ECO:0000313" key="19">
    <source>
        <dbReference type="Proteomes" id="UP000027138"/>
    </source>
</evidence>
<accession>A0A067JM25</accession>
<organism evidence="18 19">
    <name type="scientific">Jatropha curcas</name>
    <name type="common">Barbados nut</name>
    <dbReference type="NCBI Taxonomy" id="180498"/>
    <lineage>
        <taxon>Eukaryota</taxon>
        <taxon>Viridiplantae</taxon>
        <taxon>Streptophyta</taxon>
        <taxon>Embryophyta</taxon>
        <taxon>Tracheophyta</taxon>
        <taxon>Spermatophyta</taxon>
        <taxon>Magnoliopsida</taxon>
        <taxon>eudicotyledons</taxon>
        <taxon>Gunneridae</taxon>
        <taxon>Pentapetalae</taxon>
        <taxon>rosids</taxon>
        <taxon>fabids</taxon>
        <taxon>Malpighiales</taxon>
        <taxon>Euphorbiaceae</taxon>
        <taxon>Crotonoideae</taxon>
        <taxon>Jatropheae</taxon>
        <taxon>Jatropha</taxon>
    </lineage>
</organism>
<evidence type="ECO:0000256" key="5">
    <source>
        <dbReference type="ARBA" id="ARBA00022679"/>
    </source>
</evidence>
<comment type="subcellular location">
    <subcellularLocation>
        <location evidence="2">Membrane</location>
        <topology evidence="2">Single-pass membrane protein</topology>
    </subcellularLocation>
</comment>
<dbReference type="GO" id="GO:0016567">
    <property type="term" value="P:protein ubiquitination"/>
    <property type="evidence" value="ECO:0007669"/>
    <property type="project" value="InterPro"/>
</dbReference>
<evidence type="ECO:0000256" key="3">
    <source>
        <dbReference type="ARBA" id="ARBA00004906"/>
    </source>
</evidence>
<keyword evidence="6 16" id="KW-0812">Transmembrane</keyword>
<dbReference type="AlphaFoldDB" id="A0A067JM25"/>
<dbReference type="PROSITE" id="PS50089">
    <property type="entry name" value="ZF_RING_2"/>
    <property type="match status" value="1"/>
</dbReference>
<evidence type="ECO:0000256" key="13">
    <source>
        <dbReference type="ARBA" id="ARBA00024209"/>
    </source>
</evidence>
<evidence type="ECO:0000256" key="10">
    <source>
        <dbReference type="ARBA" id="ARBA00022833"/>
    </source>
</evidence>
<dbReference type="Pfam" id="PF13639">
    <property type="entry name" value="zf-RING_2"/>
    <property type="match status" value="1"/>
</dbReference>
<dbReference type="GO" id="GO:0008270">
    <property type="term" value="F:zinc ion binding"/>
    <property type="evidence" value="ECO:0007669"/>
    <property type="project" value="UniProtKB-KW"/>
</dbReference>
<evidence type="ECO:0000256" key="6">
    <source>
        <dbReference type="ARBA" id="ARBA00022692"/>
    </source>
</evidence>
<gene>
    <name evidence="18" type="ORF">JCGZ_21526</name>
</gene>
<keyword evidence="7" id="KW-0479">Metal-binding</keyword>
<feature type="region of interest" description="Disordered" evidence="15">
    <location>
        <begin position="161"/>
        <end position="197"/>
    </location>
</feature>
<protein>
    <recommendedName>
        <fullName evidence="4">RING-type E3 ubiquitin transferase</fullName>
        <ecNumber evidence="4">2.3.2.27</ecNumber>
    </recommendedName>
</protein>
<evidence type="ECO:0000256" key="11">
    <source>
        <dbReference type="ARBA" id="ARBA00022989"/>
    </source>
</evidence>
<evidence type="ECO:0000256" key="16">
    <source>
        <dbReference type="SAM" id="Phobius"/>
    </source>
</evidence>
<dbReference type="InterPro" id="IPR044600">
    <property type="entry name" value="ATL1/ATL16-like"/>
</dbReference>
<proteinExistence type="inferred from homology"/>
<dbReference type="EMBL" id="KK915662">
    <property type="protein sequence ID" value="KDP21055.1"/>
    <property type="molecule type" value="Genomic_DNA"/>
</dbReference>
<keyword evidence="10" id="KW-0862">Zinc</keyword>
<dbReference type="InterPro" id="IPR013083">
    <property type="entry name" value="Znf_RING/FYVE/PHD"/>
</dbReference>
<evidence type="ECO:0000256" key="9">
    <source>
        <dbReference type="ARBA" id="ARBA00022786"/>
    </source>
</evidence>
<name>A0A067JM25_JATCU</name>
<keyword evidence="9" id="KW-0833">Ubl conjugation pathway</keyword>
<dbReference type="GO" id="GO:0016020">
    <property type="term" value="C:membrane"/>
    <property type="evidence" value="ECO:0007669"/>
    <property type="project" value="UniProtKB-SubCell"/>
</dbReference>
<sequence>MGHKDDDDREFGVSRKVMLAAILSLFTAVLLIVFLYLYSRYIISRRQERARRAAFDRLSRQIATDVAVVNYFGGPVKTGLDPLVIASFPTFPYKLSDQKQLDRGEARETECSVCLGTVVESAMVRVLPNCKHMFHVECIDTWLGSNTTCPICRTVAEPRTGVEERELGTETQPSAPPVEMEKGGGSSGSRLGSFRWMVTRDRSSRTRSCGEEICETDMERQ</sequence>
<evidence type="ECO:0000313" key="18">
    <source>
        <dbReference type="EMBL" id="KDP21055.1"/>
    </source>
</evidence>